<comment type="function">
    <text evidence="1 11">Catalyzes the 6-electron oxidation of protoporphyrinogen-IX to form protoporphyrin-IX.</text>
</comment>
<keyword evidence="9 11" id="KW-0627">Porphyrin biosynthesis</keyword>
<dbReference type="UniPathway" id="UPA00251">
    <property type="reaction ID" value="UER00324"/>
</dbReference>
<accession>A0A409Y3Q5</accession>
<evidence type="ECO:0000256" key="8">
    <source>
        <dbReference type="ARBA" id="ARBA00023133"/>
    </source>
</evidence>
<evidence type="ECO:0000259" key="12">
    <source>
        <dbReference type="Pfam" id="PF01593"/>
    </source>
</evidence>
<evidence type="ECO:0000256" key="10">
    <source>
        <dbReference type="ARBA" id="ARBA00047554"/>
    </source>
</evidence>
<keyword evidence="14" id="KW-1185">Reference proteome</keyword>
<sequence>MPPARIAVLGGGLTGLSSAFHLSRKFPETNIVLLERQRRLGGWVRSERVDLPQVGASVLLEAGPRTLRPNSKAVLELIHLLRLEDEVITVPKTAPPAKARFIYVPESETTPKRASGLQRLPSSIPSLISSPFLPMLLAAVAPEPFKKANRPQGATDESVDSLFSRRFGETFARTFGSALVHGIYATDSRKLSVRAAFPSIWEAEGHGRGSIVRGFLMPNKRKTLDSGYALGRTTELMRNASVYSFRNGMESLTKALEESLMSSDNVTIMKDTRLSGLKQLEDHSMEIYPAEGKTLQASHVVSALPLPTLHNLISAHKSVPPIPHLTKNPASTVRVVNLVFSCPPKDIHPEGFGYLIPRPAEGYPESYEPTSPGILGTVFDSCSLHEQDLPHIKDYYNHSGHTKLTMMTGGPYPQAPLPPTLSSTESPMIPPFIRSLLDELKVQLRRDIPDPIYWRTWNNEGCIPTLLPGHLERMEELKAHLGLPSSASASQRAGTAERGWNNRLVVVGAGVGGVSVGDCVEAGRHVGKNWT</sequence>
<dbReference type="InterPro" id="IPR002937">
    <property type="entry name" value="Amino_oxidase"/>
</dbReference>
<keyword evidence="8 11" id="KW-0350">Heme biosynthesis</keyword>
<name>A0A409Y3Q5_9AGAR</name>
<dbReference type="GO" id="GO:0005743">
    <property type="term" value="C:mitochondrial inner membrane"/>
    <property type="evidence" value="ECO:0007669"/>
    <property type="project" value="UniProtKB-SubCell"/>
</dbReference>
<keyword evidence="7 11" id="KW-0560">Oxidoreductase</keyword>
<dbReference type="Pfam" id="PF01593">
    <property type="entry name" value="Amino_oxidase"/>
    <property type="match status" value="1"/>
</dbReference>
<dbReference type="SUPFAM" id="SSF51905">
    <property type="entry name" value="FAD/NAD(P)-binding domain"/>
    <property type="match status" value="1"/>
</dbReference>
<evidence type="ECO:0000256" key="6">
    <source>
        <dbReference type="ARBA" id="ARBA00022827"/>
    </source>
</evidence>
<keyword evidence="5 11" id="KW-0285">Flavoprotein</keyword>
<comment type="pathway">
    <text evidence="2 11">Porphyrin-containing compound metabolism; protoporphyrin-IX biosynthesis; protoporphyrin-IX from protoporphyrinogen-IX: step 1/1.</text>
</comment>
<dbReference type="InterPro" id="IPR004572">
    <property type="entry name" value="Protoporphyrinogen_oxidase"/>
</dbReference>
<comment type="catalytic activity">
    <reaction evidence="10 11">
        <text>protoporphyrinogen IX + 3 O2 = protoporphyrin IX + 3 H2O2</text>
        <dbReference type="Rhea" id="RHEA:25576"/>
        <dbReference type="ChEBI" id="CHEBI:15379"/>
        <dbReference type="ChEBI" id="CHEBI:16240"/>
        <dbReference type="ChEBI" id="CHEBI:57306"/>
        <dbReference type="ChEBI" id="CHEBI:57307"/>
        <dbReference type="EC" id="1.3.3.4"/>
    </reaction>
</comment>
<dbReference type="PANTHER" id="PTHR42923:SF3">
    <property type="entry name" value="PROTOPORPHYRINOGEN OXIDASE"/>
    <property type="match status" value="1"/>
</dbReference>
<evidence type="ECO:0000256" key="3">
    <source>
        <dbReference type="ARBA" id="ARBA00010551"/>
    </source>
</evidence>
<comment type="similarity">
    <text evidence="3 11">Belongs to the protoporphyrinogen/coproporphyrinogen oxidase family. Protoporphyrinogen oxidase subfamily.</text>
</comment>
<dbReference type="GO" id="GO:0004729">
    <property type="term" value="F:oxygen-dependent protoporphyrinogen oxidase activity"/>
    <property type="evidence" value="ECO:0007669"/>
    <property type="project" value="UniProtKB-UniRule"/>
</dbReference>
<dbReference type="FunCoup" id="A0A409Y3Q5">
    <property type="interactions" value="199"/>
</dbReference>
<evidence type="ECO:0000256" key="5">
    <source>
        <dbReference type="ARBA" id="ARBA00022630"/>
    </source>
</evidence>
<dbReference type="PANTHER" id="PTHR42923">
    <property type="entry name" value="PROTOPORPHYRINOGEN OXIDASE"/>
    <property type="match status" value="1"/>
</dbReference>
<dbReference type="EC" id="1.3.3.4" evidence="4 11"/>
<dbReference type="GO" id="GO:0006782">
    <property type="term" value="P:protoporphyrinogen IX biosynthetic process"/>
    <property type="evidence" value="ECO:0007669"/>
    <property type="project" value="UniProtKB-UniRule"/>
</dbReference>
<evidence type="ECO:0000256" key="2">
    <source>
        <dbReference type="ARBA" id="ARBA00005073"/>
    </source>
</evidence>
<dbReference type="OrthoDB" id="438553at2759"/>
<proteinExistence type="inferred from homology"/>
<gene>
    <name evidence="13" type="ORF">CVT26_002537</name>
</gene>
<dbReference type="Gene3D" id="3.50.50.60">
    <property type="entry name" value="FAD/NAD(P)-binding domain"/>
    <property type="match status" value="1"/>
</dbReference>
<protein>
    <recommendedName>
        <fullName evidence="4 11">Protoporphyrinogen oxidase</fullName>
        <ecNumber evidence="4 11">1.3.3.4</ecNumber>
    </recommendedName>
</protein>
<evidence type="ECO:0000256" key="7">
    <source>
        <dbReference type="ARBA" id="ARBA00023002"/>
    </source>
</evidence>
<dbReference type="SUPFAM" id="SSF54373">
    <property type="entry name" value="FAD-linked reductases, C-terminal domain"/>
    <property type="match status" value="1"/>
</dbReference>
<evidence type="ECO:0000256" key="9">
    <source>
        <dbReference type="ARBA" id="ARBA00023244"/>
    </source>
</evidence>
<dbReference type="InterPro" id="IPR050464">
    <property type="entry name" value="Zeta_carotene_desat/Oxidored"/>
</dbReference>
<keyword evidence="6 11" id="KW-0274">FAD</keyword>
<dbReference type="InParanoid" id="A0A409Y3Q5"/>
<dbReference type="EMBL" id="NHYE01001217">
    <property type="protein sequence ID" value="PPQ97630.1"/>
    <property type="molecule type" value="Genomic_DNA"/>
</dbReference>
<comment type="cofactor">
    <cofactor evidence="11">
        <name>FAD</name>
        <dbReference type="ChEBI" id="CHEBI:57692"/>
    </cofactor>
    <text evidence="11">Binds 1 FAD per subunit.</text>
</comment>
<dbReference type="NCBIfam" id="TIGR00562">
    <property type="entry name" value="proto_IX_ox"/>
    <property type="match status" value="1"/>
</dbReference>
<dbReference type="STRING" id="231916.A0A409Y3Q5"/>
<evidence type="ECO:0000256" key="1">
    <source>
        <dbReference type="ARBA" id="ARBA00002600"/>
    </source>
</evidence>
<feature type="domain" description="Amine oxidase" evidence="12">
    <location>
        <begin position="13"/>
        <end position="407"/>
    </location>
</feature>
<dbReference type="InterPro" id="IPR036188">
    <property type="entry name" value="FAD/NAD-bd_sf"/>
</dbReference>
<organism evidence="13 14">
    <name type="scientific">Gymnopilus dilepis</name>
    <dbReference type="NCBI Taxonomy" id="231916"/>
    <lineage>
        <taxon>Eukaryota</taxon>
        <taxon>Fungi</taxon>
        <taxon>Dikarya</taxon>
        <taxon>Basidiomycota</taxon>
        <taxon>Agaricomycotina</taxon>
        <taxon>Agaricomycetes</taxon>
        <taxon>Agaricomycetidae</taxon>
        <taxon>Agaricales</taxon>
        <taxon>Agaricineae</taxon>
        <taxon>Hymenogastraceae</taxon>
        <taxon>Gymnopilus</taxon>
    </lineage>
</organism>
<comment type="caution">
    <text evidence="13">The sequence shown here is derived from an EMBL/GenBank/DDBJ whole genome shotgun (WGS) entry which is preliminary data.</text>
</comment>
<evidence type="ECO:0000313" key="13">
    <source>
        <dbReference type="EMBL" id="PPQ97630.1"/>
    </source>
</evidence>
<dbReference type="AlphaFoldDB" id="A0A409Y3Q5"/>
<evidence type="ECO:0000256" key="11">
    <source>
        <dbReference type="RuleBase" id="RU367069"/>
    </source>
</evidence>
<comment type="subcellular location">
    <subcellularLocation>
        <location evidence="11">Mitochondrion inner membrane</location>
    </subcellularLocation>
</comment>
<evidence type="ECO:0000313" key="14">
    <source>
        <dbReference type="Proteomes" id="UP000284706"/>
    </source>
</evidence>
<evidence type="ECO:0000256" key="4">
    <source>
        <dbReference type="ARBA" id="ARBA00012867"/>
    </source>
</evidence>
<dbReference type="Proteomes" id="UP000284706">
    <property type="component" value="Unassembled WGS sequence"/>
</dbReference>
<reference evidence="13 14" key="1">
    <citation type="journal article" date="2018" name="Evol. Lett.">
        <title>Horizontal gene cluster transfer increased hallucinogenic mushroom diversity.</title>
        <authorList>
            <person name="Reynolds H.T."/>
            <person name="Vijayakumar V."/>
            <person name="Gluck-Thaler E."/>
            <person name="Korotkin H.B."/>
            <person name="Matheny P.B."/>
            <person name="Slot J.C."/>
        </authorList>
    </citation>
    <scope>NUCLEOTIDE SEQUENCE [LARGE SCALE GENOMIC DNA]</scope>
    <source>
        <strain evidence="13 14">SRW20</strain>
    </source>
</reference>